<reference evidence="3 4" key="1">
    <citation type="submission" date="2021-05" db="EMBL/GenBank/DDBJ databases">
        <title>Genome Assembly of Synthetic Allotetraploid Brassica napus Reveals Homoeologous Exchanges between Subgenomes.</title>
        <authorList>
            <person name="Davis J.T."/>
        </authorList>
    </citation>
    <scope>NUCLEOTIDE SEQUENCE [LARGE SCALE GENOMIC DNA]</scope>
    <source>
        <strain evidence="4">cv. Da-Ae</strain>
        <tissue evidence="3">Seedling</tissue>
    </source>
</reference>
<dbReference type="Proteomes" id="UP000824890">
    <property type="component" value="Unassembled WGS sequence"/>
</dbReference>
<feature type="repeat" description="PPR" evidence="2">
    <location>
        <begin position="176"/>
        <end position="210"/>
    </location>
</feature>
<dbReference type="InterPro" id="IPR002885">
    <property type="entry name" value="PPR_rpt"/>
</dbReference>
<dbReference type="InterPro" id="IPR011990">
    <property type="entry name" value="TPR-like_helical_dom_sf"/>
</dbReference>
<evidence type="ECO:0008006" key="5">
    <source>
        <dbReference type="Google" id="ProtNLM"/>
    </source>
</evidence>
<dbReference type="EMBL" id="JAGKQM010000143">
    <property type="protein sequence ID" value="KAH0855168.1"/>
    <property type="molecule type" value="Genomic_DNA"/>
</dbReference>
<proteinExistence type="predicted"/>
<evidence type="ECO:0000313" key="4">
    <source>
        <dbReference type="Proteomes" id="UP000824890"/>
    </source>
</evidence>
<organism evidence="3 4">
    <name type="scientific">Brassica napus</name>
    <name type="common">Rape</name>
    <dbReference type="NCBI Taxonomy" id="3708"/>
    <lineage>
        <taxon>Eukaryota</taxon>
        <taxon>Viridiplantae</taxon>
        <taxon>Streptophyta</taxon>
        <taxon>Embryophyta</taxon>
        <taxon>Tracheophyta</taxon>
        <taxon>Spermatophyta</taxon>
        <taxon>Magnoliopsida</taxon>
        <taxon>eudicotyledons</taxon>
        <taxon>Gunneridae</taxon>
        <taxon>Pentapetalae</taxon>
        <taxon>rosids</taxon>
        <taxon>malvids</taxon>
        <taxon>Brassicales</taxon>
        <taxon>Brassicaceae</taxon>
        <taxon>Brassiceae</taxon>
        <taxon>Brassica</taxon>
    </lineage>
</organism>
<dbReference type="Pfam" id="PF12854">
    <property type="entry name" value="PPR_1"/>
    <property type="match status" value="2"/>
</dbReference>
<evidence type="ECO:0000256" key="1">
    <source>
        <dbReference type="ARBA" id="ARBA00022737"/>
    </source>
</evidence>
<dbReference type="Gene3D" id="1.25.40.10">
    <property type="entry name" value="Tetratricopeptide repeat domain"/>
    <property type="match status" value="2"/>
</dbReference>
<name>A0ABQ7XH28_BRANA</name>
<keyword evidence="4" id="KW-1185">Reference proteome</keyword>
<sequence>MSAVKNISSFRLASLLRREDDPSAAIKLFRNLIQDQQTQKGPLRYSLLCYDLMITKLAFDKMKEVLSSIDKYGKPDACTYNILINGYSQSGCFDDALKLFEEGNGEGSVEDEAPYVKVYGVCPTVHLAFKLKDEAYEGKIKIDSAIYSTLISSIIKAGSRGHRDLEEMRKKGCEPDTVTYNVLTNGFCVENDLESAYRVLDEMVDKGIKNWKEGAYLFEDMPRRGCIPDILSYRIVFDGLCEEAVPPWRLTISYSEAHEESGGNCRERNDFKRMRRFVLNIWKWELPGSKAFNSGIVDLGIEYDLNQNQTLFQKLLSLDHESVINRGRENENAELRSELGNQLAEKRKRMRLRGVGAVVYRVPELEDAAKLKIKKKTQHRFHRDSEVVGHKNSSSLVKLSGVGAVEGEKKLIFF</sequence>
<feature type="repeat" description="PPR" evidence="2">
    <location>
        <begin position="76"/>
        <end position="110"/>
    </location>
</feature>
<evidence type="ECO:0000313" key="3">
    <source>
        <dbReference type="EMBL" id="KAH0855168.1"/>
    </source>
</evidence>
<comment type="caution">
    <text evidence="3">The sequence shown here is derived from an EMBL/GenBank/DDBJ whole genome shotgun (WGS) entry which is preliminary data.</text>
</comment>
<dbReference type="NCBIfam" id="TIGR00756">
    <property type="entry name" value="PPR"/>
    <property type="match status" value="2"/>
</dbReference>
<protein>
    <recommendedName>
        <fullName evidence="5">Pentatricopeptide repeat-containing protein</fullName>
    </recommendedName>
</protein>
<keyword evidence="1" id="KW-0677">Repeat</keyword>
<evidence type="ECO:0000256" key="2">
    <source>
        <dbReference type="PROSITE-ProRule" id="PRU00708"/>
    </source>
</evidence>
<accession>A0ABQ7XH28</accession>
<dbReference type="PANTHER" id="PTHR46922:SF4">
    <property type="entry name" value="DHHA1 DOMAIN PROTEIN"/>
    <property type="match status" value="1"/>
</dbReference>
<dbReference type="PANTHER" id="PTHR46922">
    <property type="entry name" value="DHHA1 DOMAIN PROTEIN"/>
    <property type="match status" value="1"/>
</dbReference>
<gene>
    <name evidence="3" type="ORF">HID58_020432</name>
</gene>
<dbReference type="PROSITE" id="PS51375">
    <property type="entry name" value="PPR"/>
    <property type="match status" value="2"/>
</dbReference>